<evidence type="ECO:0000313" key="1">
    <source>
        <dbReference type="EMBL" id="AUX24119.1"/>
    </source>
</evidence>
<reference evidence="1 2" key="1">
    <citation type="submission" date="2015-09" db="EMBL/GenBank/DDBJ databases">
        <title>Sorangium comparison.</title>
        <authorList>
            <person name="Zaburannyi N."/>
            <person name="Bunk B."/>
            <person name="Overmann J."/>
            <person name="Mueller R."/>
        </authorList>
    </citation>
    <scope>NUCLEOTIDE SEQUENCE [LARGE SCALE GENOMIC DNA]</scope>
    <source>
        <strain evidence="1 2">So ceGT47</strain>
    </source>
</reference>
<organism evidence="1 2">
    <name type="scientific">Sorangium cellulosum</name>
    <name type="common">Polyangium cellulosum</name>
    <dbReference type="NCBI Taxonomy" id="56"/>
    <lineage>
        <taxon>Bacteria</taxon>
        <taxon>Pseudomonadati</taxon>
        <taxon>Myxococcota</taxon>
        <taxon>Polyangia</taxon>
        <taxon>Polyangiales</taxon>
        <taxon>Polyangiaceae</taxon>
        <taxon>Sorangium</taxon>
    </lineage>
</organism>
<sequence>MRPFHIAPLQPLRIPTGWRITINNLCEFNPCTINDPSDERWEYLEEDLFSAQHEHYQTTVDVGWYPSMSPDGNYKAIFILNDDWNNPLDELVTRNLQEIVPWLEERMANPQARRKGRTQ</sequence>
<name>A0A4P2Q475_SORCE</name>
<dbReference type="RefSeq" id="WP_129349780.1">
    <property type="nucleotide sequence ID" value="NZ_CP012670.1"/>
</dbReference>
<protein>
    <submittedName>
        <fullName evidence="1">Uncharacterized protein</fullName>
    </submittedName>
</protein>
<dbReference type="OrthoDB" id="2652925at2"/>
<dbReference type="EMBL" id="CP012670">
    <property type="protein sequence ID" value="AUX24119.1"/>
    <property type="molecule type" value="Genomic_DNA"/>
</dbReference>
<dbReference type="Proteomes" id="UP000295781">
    <property type="component" value="Chromosome"/>
</dbReference>
<proteinExistence type="predicted"/>
<evidence type="ECO:0000313" key="2">
    <source>
        <dbReference type="Proteomes" id="UP000295781"/>
    </source>
</evidence>
<dbReference type="AlphaFoldDB" id="A0A4P2Q475"/>
<accession>A0A4P2Q475</accession>
<gene>
    <name evidence="1" type="ORF">SOCEGT47_046550</name>
</gene>